<keyword evidence="2" id="KW-1185">Reference proteome</keyword>
<dbReference type="InterPro" id="IPR014729">
    <property type="entry name" value="Rossmann-like_a/b/a_fold"/>
</dbReference>
<dbReference type="OrthoDB" id="609840at2"/>
<dbReference type="RefSeq" id="WP_135760483.1">
    <property type="nucleotide sequence ID" value="NZ_RQHW01000034.1"/>
</dbReference>
<dbReference type="Proteomes" id="UP000298058">
    <property type="component" value="Unassembled WGS sequence"/>
</dbReference>
<dbReference type="Gene3D" id="3.40.50.620">
    <property type="entry name" value="HUPs"/>
    <property type="match status" value="1"/>
</dbReference>
<dbReference type="Gene3D" id="3.40.50.150">
    <property type="entry name" value="Vaccinia Virus protein VP39"/>
    <property type="match status" value="1"/>
</dbReference>
<evidence type="ECO:0000313" key="2">
    <source>
        <dbReference type="Proteomes" id="UP000298058"/>
    </source>
</evidence>
<dbReference type="AlphaFoldDB" id="A0A4R9LXX9"/>
<comment type="caution">
    <text evidence="1">The sequence shown here is derived from an EMBL/GenBank/DDBJ whole genome shotgun (WGS) entry which is preliminary data.</text>
</comment>
<gene>
    <name evidence="1" type="ORF">EHS15_10285</name>
</gene>
<dbReference type="EMBL" id="RQHW01000034">
    <property type="protein sequence ID" value="TGN19140.1"/>
    <property type="molecule type" value="Genomic_DNA"/>
</dbReference>
<name>A0A4R9LXX9_9LEPT</name>
<keyword evidence="1" id="KW-0808">Transferase</keyword>
<dbReference type="SUPFAM" id="SSF53335">
    <property type="entry name" value="S-adenosyl-L-methionine-dependent methyltransferases"/>
    <property type="match status" value="1"/>
</dbReference>
<sequence length="536" mass="61809">MYLLFPGRHHLLTRFQHEYLSMLGKEGLWGAIDVAGKSLEKAGRIKGVIFAVTSANHNSTRRNPLPLYQRAMMIQDFSSDLGYPSYVVPIDDIGLSDHFAEYTIKKIEAETDGKLQLTPNNAVVLCSTPVMHLYQNLGYSILPVERIPGTKESFVTKQPWQILESIAVDKRLPKDQEDYVRYVHPASKRLWEEYGIVEKVKVLFADSVVGDDGDLTESRDYNTYVREMDEIAELKFNETKDYIRPGRIGDIGCAVGSWIKLATEQPNLIESDFYGVEIARKLYDICHQRKENGDFSNTNVFFLRKNAVTGLVFPKGSMKTIHTSSLTHEIESYGDREKLLSFISNRYEELAHGGVWINRDVVGPEDKDKIVYLWLNEEDGNNDTSVKTFSSKQEKKNHLDSISTYARFFYFQKEFRKEQNYRLDYEIRSLEGKNFLVMSLQNVCEFLSKKDYTDNWDSEMHESFCFWSFEDWKTEMKRSGFTLSSSSRAYSNPWIVENRFLGKAALYETSSSFPKGISDLQLLSWPVTHMLLVAAK</sequence>
<dbReference type="GO" id="GO:0016740">
    <property type="term" value="F:transferase activity"/>
    <property type="evidence" value="ECO:0007669"/>
    <property type="project" value="UniProtKB-KW"/>
</dbReference>
<proteinExistence type="predicted"/>
<protein>
    <submittedName>
        <fullName evidence="1">Transferase</fullName>
    </submittedName>
</protein>
<organism evidence="1 2">
    <name type="scientific">Leptospira idonii</name>
    <dbReference type="NCBI Taxonomy" id="1193500"/>
    <lineage>
        <taxon>Bacteria</taxon>
        <taxon>Pseudomonadati</taxon>
        <taxon>Spirochaetota</taxon>
        <taxon>Spirochaetia</taxon>
        <taxon>Leptospirales</taxon>
        <taxon>Leptospiraceae</taxon>
        <taxon>Leptospira</taxon>
    </lineage>
</organism>
<dbReference type="InterPro" id="IPR029063">
    <property type="entry name" value="SAM-dependent_MTases_sf"/>
</dbReference>
<evidence type="ECO:0000313" key="1">
    <source>
        <dbReference type="EMBL" id="TGN19140.1"/>
    </source>
</evidence>
<accession>A0A4R9LXX9</accession>
<reference evidence="1" key="1">
    <citation type="journal article" date="2019" name="PLoS Negl. Trop. Dis.">
        <title>Revisiting the worldwide diversity of Leptospira species in the environment.</title>
        <authorList>
            <person name="Vincent A.T."/>
            <person name="Schiettekatte O."/>
            <person name="Bourhy P."/>
            <person name="Veyrier F.J."/>
            <person name="Picardeau M."/>
        </authorList>
    </citation>
    <scope>NUCLEOTIDE SEQUENCE [LARGE SCALE GENOMIC DNA]</scope>
    <source>
        <strain evidence="1">201300427</strain>
    </source>
</reference>